<dbReference type="InterPro" id="IPR000537">
    <property type="entry name" value="UbiA_prenyltransferase"/>
</dbReference>
<evidence type="ECO:0000313" key="7">
    <source>
        <dbReference type="Proteomes" id="UP001497527"/>
    </source>
</evidence>
<evidence type="ECO:0000256" key="5">
    <source>
        <dbReference type="SAM" id="Phobius"/>
    </source>
</evidence>
<reference evidence="6 7" key="1">
    <citation type="submission" date="2024-05" db="EMBL/GenBank/DDBJ databases">
        <authorList>
            <person name="Duchaud E."/>
        </authorList>
    </citation>
    <scope>NUCLEOTIDE SEQUENCE [LARGE SCALE GENOMIC DNA]</scope>
    <source>
        <strain evidence="6">Ena-SAMPLE-TAB-13-05-2024-13:56:06:370-140308</strain>
    </source>
</reference>
<evidence type="ECO:0000313" key="6">
    <source>
        <dbReference type="EMBL" id="CAL2103006.1"/>
    </source>
</evidence>
<dbReference type="EMBL" id="CAXJIO010000012">
    <property type="protein sequence ID" value="CAL2103006.1"/>
    <property type="molecule type" value="Genomic_DNA"/>
</dbReference>
<dbReference type="Proteomes" id="UP001497527">
    <property type="component" value="Unassembled WGS sequence"/>
</dbReference>
<organism evidence="6 7">
    <name type="scientific">Tenacibaculum polynesiense</name>
    <dbReference type="NCBI Taxonomy" id="3137857"/>
    <lineage>
        <taxon>Bacteria</taxon>
        <taxon>Pseudomonadati</taxon>
        <taxon>Bacteroidota</taxon>
        <taxon>Flavobacteriia</taxon>
        <taxon>Flavobacteriales</taxon>
        <taxon>Flavobacteriaceae</taxon>
        <taxon>Tenacibaculum</taxon>
    </lineage>
</organism>
<evidence type="ECO:0000256" key="4">
    <source>
        <dbReference type="ARBA" id="ARBA00023136"/>
    </source>
</evidence>
<dbReference type="Gene3D" id="1.20.120.1780">
    <property type="entry name" value="UbiA prenyltransferase"/>
    <property type="match status" value="1"/>
</dbReference>
<gene>
    <name evidence="6" type="ORF">T190423A01A_30120</name>
</gene>
<feature type="transmembrane region" description="Helical" evidence="5">
    <location>
        <begin position="105"/>
        <end position="122"/>
    </location>
</feature>
<dbReference type="Pfam" id="PF01040">
    <property type="entry name" value="UbiA"/>
    <property type="match status" value="1"/>
</dbReference>
<accession>A0ABM9PC90</accession>
<feature type="transmembrane region" description="Helical" evidence="5">
    <location>
        <begin position="216"/>
        <end position="234"/>
    </location>
</feature>
<evidence type="ECO:0008006" key="8">
    <source>
        <dbReference type="Google" id="ProtNLM"/>
    </source>
</evidence>
<sequence length="299" mass="35193">MLTHFLNIIKWKNLLHITVVQFMLKYCFLYGYNFETKLSFVDLILLSITTTSILASGYLYSYYIDNKKRYMEIFSKDHAVNIAMIFGIVGVFLGTYLSFFVGKPYYSFIFIIALFALISYYKTVRTKTFFSNIVNSFIRIFSALLVWWFDYPVSLDSLQLDLFFQVEVIAMSFIAYSFFANIIRGILYNIKYIDKDHQKKQQTLPVLLGRKRAKNIANAILIGLLILTVVILVLFIKDKFIKAIIFITVIVPQLWLIYHLSSVDTPKQYESLFKKSNIAYYFTFLSVPLFTYYFKYVIQ</sequence>
<comment type="subcellular location">
    <subcellularLocation>
        <location evidence="1">Membrane</location>
        <topology evidence="1">Multi-pass membrane protein</topology>
    </subcellularLocation>
</comment>
<evidence type="ECO:0000256" key="3">
    <source>
        <dbReference type="ARBA" id="ARBA00022989"/>
    </source>
</evidence>
<evidence type="ECO:0000256" key="2">
    <source>
        <dbReference type="ARBA" id="ARBA00022692"/>
    </source>
</evidence>
<feature type="transmembrane region" description="Helical" evidence="5">
    <location>
        <begin position="129"/>
        <end position="149"/>
    </location>
</feature>
<keyword evidence="3 5" id="KW-1133">Transmembrane helix</keyword>
<feature type="transmembrane region" description="Helical" evidence="5">
    <location>
        <begin position="169"/>
        <end position="190"/>
    </location>
</feature>
<comment type="caution">
    <text evidence="6">The sequence shown here is derived from an EMBL/GenBank/DDBJ whole genome shotgun (WGS) entry which is preliminary data.</text>
</comment>
<proteinExistence type="predicted"/>
<keyword evidence="4 5" id="KW-0472">Membrane</keyword>
<feature type="transmembrane region" description="Helical" evidence="5">
    <location>
        <begin position="240"/>
        <end position="258"/>
    </location>
</feature>
<protein>
    <recommendedName>
        <fullName evidence="8">Prenyltransferase</fullName>
    </recommendedName>
</protein>
<feature type="transmembrane region" description="Helical" evidence="5">
    <location>
        <begin position="38"/>
        <end position="60"/>
    </location>
</feature>
<evidence type="ECO:0000256" key="1">
    <source>
        <dbReference type="ARBA" id="ARBA00004141"/>
    </source>
</evidence>
<keyword evidence="7" id="KW-1185">Reference proteome</keyword>
<feature type="transmembrane region" description="Helical" evidence="5">
    <location>
        <begin position="278"/>
        <end position="298"/>
    </location>
</feature>
<feature type="transmembrane region" description="Helical" evidence="5">
    <location>
        <begin position="14"/>
        <end position="32"/>
    </location>
</feature>
<dbReference type="RefSeq" id="WP_348716922.1">
    <property type="nucleotide sequence ID" value="NZ_CAXJIO010000012.1"/>
</dbReference>
<keyword evidence="2 5" id="KW-0812">Transmembrane</keyword>
<name>A0ABM9PC90_9FLAO</name>
<feature type="transmembrane region" description="Helical" evidence="5">
    <location>
        <begin position="80"/>
        <end position="99"/>
    </location>
</feature>